<reference evidence="6 7" key="1">
    <citation type="submission" date="2018-06" db="EMBL/GenBank/DDBJ databases">
        <title>Genomic Encyclopedia of Type Strains, Phase IV (KMG-IV): sequencing the most valuable type-strain genomes for metagenomic binning, comparative biology and taxonomic classification.</title>
        <authorList>
            <person name="Goeker M."/>
        </authorList>
    </citation>
    <scope>NUCLEOTIDE SEQUENCE [LARGE SCALE GENOMIC DNA]</scope>
    <source>
        <strain evidence="6 7">DSM 25619</strain>
    </source>
</reference>
<protein>
    <submittedName>
        <fullName evidence="6">RNA polymerase sigma-70 factor (ECF subfamily)</fullName>
    </submittedName>
</protein>
<organism evidence="6 7">
    <name type="scientific">Pseudochrobactrum asaccharolyticum</name>
    <dbReference type="NCBI Taxonomy" id="354351"/>
    <lineage>
        <taxon>Bacteria</taxon>
        <taxon>Pseudomonadati</taxon>
        <taxon>Pseudomonadota</taxon>
        <taxon>Alphaproteobacteria</taxon>
        <taxon>Hyphomicrobiales</taxon>
        <taxon>Brucellaceae</taxon>
        <taxon>Pseudochrobactrum</taxon>
    </lineage>
</organism>
<evidence type="ECO:0000313" key="6">
    <source>
        <dbReference type="EMBL" id="RBO92201.1"/>
    </source>
</evidence>
<keyword evidence="3" id="KW-0731">Sigma factor</keyword>
<dbReference type="SUPFAM" id="SSF88946">
    <property type="entry name" value="Sigma2 domain of RNA polymerase sigma factors"/>
    <property type="match status" value="1"/>
</dbReference>
<keyword evidence="2" id="KW-0805">Transcription regulation</keyword>
<dbReference type="Pfam" id="PF08281">
    <property type="entry name" value="Sigma70_r4_2"/>
    <property type="match status" value="1"/>
</dbReference>
<accession>A0A366DQ23</accession>
<dbReference type="InterPro" id="IPR036388">
    <property type="entry name" value="WH-like_DNA-bd_sf"/>
</dbReference>
<dbReference type="PANTHER" id="PTHR43133">
    <property type="entry name" value="RNA POLYMERASE ECF-TYPE SIGMA FACTO"/>
    <property type="match status" value="1"/>
</dbReference>
<evidence type="ECO:0000259" key="5">
    <source>
        <dbReference type="Pfam" id="PF08281"/>
    </source>
</evidence>
<evidence type="ECO:0000256" key="3">
    <source>
        <dbReference type="ARBA" id="ARBA00023082"/>
    </source>
</evidence>
<dbReference type="Proteomes" id="UP000252893">
    <property type="component" value="Unassembled WGS sequence"/>
</dbReference>
<dbReference type="OrthoDB" id="9794372at2"/>
<dbReference type="InterPro" id="IPR039425">
    <property type="entry name" value="RNA_pol_sigma-70-like"/>
</dbReference>
<dbReference type="InterPro" id="IPR014284">
    <property type="entry name" value="RNA_pol_sigma-70_dom"/>
</dbReference>
<evidence type="ECO:0000256" key="4">
    <source>
        <dbReference type="ARBA" id="ARBA00023163"/>
    </source>
</evidence>
<gene>
    <name evidence="6" type="ORF">DFR47_107100</name>
</gene>
<dbReference type="Gene3D" id="1.10.10.10">
    <property type="entry name" value="Winged helix-like DNA-binding domain superfamily/Winged helix DNA-binding domain"/>
    <property type="match status" value="1"/>
</dbReference>
<sequence length="167" mass="19326">MPPMNAVFERIYVRERLRLKRLAARILGNAQDAEDILHDTYVKLSKRSLTENDGGLVVRTVTTLALDQLRSRKVQPDKAAYDKQSCEMSDFIQPERIIEARHDLFALLDAIHALPERRAQIFLLARVDGMTYQQIAHHLQLSLSTVEKEMAAAIAYCHKWQQMRDRK</sequence>
<comment type="caution">
    <text evidence="6">The sequence shown here is derived from an EMBL/GenBank/DDBJ whole genome shotgun (WGS) entry which is preliminary data.</text>
</comment>
<dbReference type="InterPro" id="IPR013324">
    <property type="entry name" value="RNA_pol_sigma_r3/r4-like"/>
</dbReference>
<proteinExistence type="inferred from homology"/>
<keyword evidence="7" id="KW-1185">Reference proteome</keyword>
<dbReference type="AlphaFoldDB" id="A0A366DQ23"/>
<name>A0A366DQ23_9HYPH</name>
<dbReference type="InterPro" id="IPR013249">
    <property type="entry name" value="RNA_pol_sigma70_r4_t2"/>
</dbReference>
<evidence type="ECO:0000256" key="2">
    <source>
        <dbReference type="ARBA" id="ARBA00023015"/>
    </source>
</evidence>
<dbReference type="EMBL" id="QNRH01000007">
    <property type="protein sequence ID" value="RBO92201.1"/>
    <property type="molecule type" value="Genomic_DNA"/>
</dbReference>
<dbReference type="GO" id="GO:0006352">
    <property type="term" value="P:DNA-templated transcription initiation"/>
    <property type="evidence" value="ECO:0007669"/>
    <property type="project" value="InterPro"/>
</dbReference>
<dbReference type="SUPFAM" id="SSF88659">
    <property type="entry name" value="Sigma3 and sigma4 domains of RNA polymerase sigma factors"/>
    <property type="match status" value="1"/>
</dbReference>
<comment type="similarity">
    <text evidence="1">Belongs to the sigma-70 factor family. ECF subfamily.</text>
</comment>
<evidence type="ECO:0000313" key="7">
    <source>
        <dbReference type="Proteomes" id="UP000252893"/>
    </source>
</evidence>
<dbReference type="NCBIfam" id="TIGR02937">
    <property type="entry name" value="sigma70-ECF"/>
    <property type="match status" value="1"/>
</dbReference>
<evidence type="ECO:0000256" key="1">
    <source>
        <dbReference type="ARBA" id="ARBA00010641"/>
    </source>
</evidence>
<dbReference type="GO" id="GO:0003677">
    <property type="term" value="F:DNA binding"/>
    <property type="evidence" value="ECO:0007669"/>
    <property type="project" value="InterPro"/>
</dbReference>
<dbReference type="PANTHER" id="PTHR43133:SF63">
    <property type="entry name" value="RNA POLYMERASE SIGMA FACTOR FECI-RELATED"/>
    <property type="match status" value="1"/>
</dbReference>
<dbReference type="GO" id="GO:0016987">
    <property type="term" value="F:sigma factor activity"/>
    <property type="evidence" value="ECO:0007669"/>
    <property type="project" value="UniProtKB-KW"/>
</dbReference>
<keyword evidence="4" id="KW-0804">Transcription</keyword>
<dbReference type="InterPro" id="IPR013325">
    <property type="entry name" value="RNA_pol_sigma_r2"/>
</dbReference>
<dbReference type="Gene3D" id="1.10.1740.10">
    <property type="match status" value="1"/>
</dbReference>
<feature type="domain" description="RNA polymerase sigma factor 70 region 4 type 2" evidence="5">
    <location>
        <begin position="105"/>
        <end position="154"/>
    </location>
</feature>